<dbReference type="AlphaFoldDB" id="A0A151U3W9"/>
<protein>
    <submittedName>
        <fullName evidence="2">Retrovirus-related Pol polyprotein from transposon TNT 1-94</fullName>
    </submittedName>
</protein>
<dbReference type="Proteomes" id="UP000075243">
    <property type="component" value="Chromosome 2"/>
</dbReference>
<dbReference type="Gramene" id="C.cajan_06483.t">
    <property type="protein sequence ID" value="C.cajan_06483.t.cds1"/>
    <property type="gene ID" value="C.cajan_06483"/>
</dbReference>
<keyword evidence="3" id="KW-1185">Reference proteome</keyword>
<sequence length="110" mass="12765">MVVMIKKMLSTSFDMKDLEELSFILAIEIHKDKSRKLLVLSQKAYIDKVLKRFDMENRRPSDVLIVKRVNSCKDQYPENDIEKNSMENVPYASAMGSLMYAQVCTRPDLS</sequence>
<reference evidence="2 3" key="1">
    <citation type="journal article" date="2012" name="Nat. Biotechnol.">
        <title>Draft genome sequence of pigeonpea (Cajanus cajan), an orphan legume crop of resource-poor farmers.</title>
        <authorList>
            <person name="Varshney R.K."/>
            <person name="Chen W."/>
            <person name="Li Y."/>
            <person name="Bharti A.K."/>
            <person name="Saxena R.K."/>
            <person name="Schlueter J.A."/>
            <person name="Donoghue M.T."/>
            <person name="Azam S."/>
            <person name="Fan G."/>
            <person name="Whaley A.M."/>
            <person name="Farmer A.D."/>
            <person name="Sheridan J."/>
            <person name="Iwata A."/>
            <person name="Tuteja R."/>
            <person name="Penmetsa R.V."/>
            <person name="Wu W."/>
            <person name="Upadhyaya H.D."/>
            <person name="Yang S.P."/>
            <person name="Shah T."/>
            <person name="Saxena K.B."/>
            <person name="Michael T."/>
            <person name="McCombie W.R."/>
            <person name="Yang B."/>
            <person name="Zhang G."/>
            <person name="Yang H."/>
            <person name="Wang J."/>
            <person name="Spillane C."/>
            <person name="Cook D.R."/>
            <person name="May G.D."/>
            <person name="Xu X."/>
            <person name="Jackson S.A."/>
        </authorList>
    </citation>
    <scope>NUCLEOTIDE SEQUENCE [LARGE SCALE GENOMIC DNA]</scope>
    <source>
        <strain evidence="3">cv. Asha</strain>
    </source>
</reference>
<feature type="domain" description="Reverse transcriptase Ty1/copia-type" evidence="1">
    <location>
        <begin position="4"/>
        <end position="63"/>
    </location>
</feature>
<gene>
    <name evidence="2" type="ORF">KK1_006671</name>
</gene>
<dbReference type="Pfam" id="PF07727">
    <property type="entry name" value="RVT_2"/>
    <property type="match status" value="1"/>
</dbReference>
<proteinExistence type="predicted"/>
<evidence type="ECO:0000313" key="2">
    <source>
        <dbReference type="EMBL" id="KYP74003.1"/>
    </source>
</evidence>
<organism evidence="2 3">
    <name type="scientific">Cajanus cajan</name>
    <name type="common">Pigeon pea</name>
    <name type="synonym">Cajanus indicus</name>
    <dbReference type="NCBI Taxonomy" id="3821"/>
    <lineage>
        <taxon>Eukaryota</taxon>
        <taxon>Viridiplantae</taxon>
        <taxon>Streptophyta</taxon>
        <taxon>Embryophyta</taxon>
        <taxon>Tracheophyta</taxon>
        <taxon>Spermatophyta</taxon>
        <taxon>Magnoliopsida</taxon>
        <taxon>eudicotyledons</taxon>
        <taxon>Gunneridae</taxon>
        <taxon>Pentapetalae</taxon>
        <taxon>rosids</taxon>
        <taxon>fabids</taxon>
        <taxon>Fabales</taxon>
        <taxon>Fabaceae</taxon>
        <taxon>Papilionoideae</taxon>
        <taxon>50 kb inversion clade</taxon>
        <taxon>NPAAA clade</taxon>
        <taxon>indigoferoid/millettioid clade</taxon>
        <taxon>Phaseoleae</taxon>
        <taxon>Cajanus</taxon>
    </lineage>
</organism>
<dbReference type="InterPro" id="IPR013103">
    <property type="entry name" value="RVT_2"/>
</dbReference>
<evidence type="ECO:0000259" key="1">
    <source>
        <dbReference type="Pfam" id="PF07727"/>
    </source>
</evidence>
<accession>A0A151U3W9</accession>
<evidence type="ECO:0000313" key="3">
    <source>
        <dbReference type="Proteomes" id="UP000075243"/>
    </source>
</evidence>
<dbReference type="EMBL" id="CM003604">
    <property type="protein sequence ID" value="KYP74003.1"/>
    <property type="molecule type" value="Genomic_DNA"/>
</dbReference>
<name>A0A151U3W9_CAJCA</name>